<reference evidence="9" key="1">
    <citation type="submission" date="2015-07" db="EMBL/GenBank/DDBJ databases">
        <authorList>
            <person name="Rodrigo-Torres Lidia"/>
            <person name="Arahal R.David."/>
        </authorList>
    </citation>
    <scope>NUCLEOTIDE SEQUENCE [LARGE SCALE GENOMIC DNA]</scope>
    <source>
        <strain evidence="9">CECT 5096</strain>
    </source>
</reference>
<dbReference type="InterPro" id="IPR002020">
    <property type="entry name" value="Citrate_synthase"/>
</dbReference>
<comment type="pathway">
    <text evidence="1">Carbohydrate metabolism; tricarboxylic acid cycle; isocitrate from oxaloacetate: step 1/2.</text>
</comment>
<comment type="catalytic activity">
    <reaction evidence="4">
        <text>oxaloacetate + acetyl-CoA + H2O = citrate + CoA + H(+)</text>
        <dbReference type="Rhea" id="RHEA:16845"/>
        <dbReference type="ChEBI" id="CHEBI:15377"/>
        <dbReference type="ChEBI" id="CHEBI:15378"/>
        <dbReference type="ChEBI" id="CHEBI:16452"/>
        <dbReference type="ChEBI" id="CHEBI:16947"/>
        <dbReference type="ChEBI" id="CHEBI:57287"/>
        <dbReference type="ChEBI" id="CHEBI:57288"/>
        <dbReference type="EC" id="2.3.3.16"/>
    </reaction>
</comment>
<dbReference type="GO" id="GO:0005975">
    <property type="term" value="P:carbohydrate metabolic process"/>
    <property type="evidence" value="ECO:0007669"/>
    <property type="project" value="TreeGrafter"/>
</dbReference>
<dbReference type="Proteomes" id="UP000049983">
    <property type="component" value="Unassembled WGS sequence"/>
</dbReference>
<dbReference type="InterPro" id="IPR019810">
    <property type="entry name" value="Citrate_synthase_AS"/>
</dbReference>
<dbReference type="PROSITE" id="PS00480">
    <property type="entry name" value="CITRATE_SYNTHASE"/>
    <property type="match status" value="1"/>
</dbReference>
<dbReference type="UniPathway" id="UPA00223">
    <property type="reaction ID" value="UER00717"/>
</dbReference>
<dbReference type="STRING" id="311410.LA5095_02589"/>
<evidence type="ECO:0000256" key="7">
    <source>
        <dbReference type="RuleBase" id="RU003406"/>
    </source>
</evidence>
<dbReference type="GO" id="GO:0036440">
    <property type="term" value="F:citrate synthase activity"/>
    <property type="evidence" value="ECO:0007669"/>
    <property type="project" value="UniProtKB-EC"/>
</dbReference>
<evidence type="ECO:0000256" key="5">
    <source>
        <dbReference type="PIRNR" id="PIRNR001369"/>
    </source>
</evidence>
<evidence type="ECO:0000256" key="4">
    <source>
        <dbReference type="ARBA" id="ARBA00049288"/>
    </source>
</evidence>
<sequence length="373" mass="39478">MTEVPNPAQMTQDPVAGLEGVVAATTSLSDVDGQNGVLVLRGRTIEDLAGKVSFEDAVAHLWQGLGVAEARSVKYAFGEARIAAFAVVPLLESAPDSLSVYERMQLGLAALPLNRGLPEAIAIGGALPVFLAAAHRIASGTRSLAPDSTLPVATDLLRMLTGETPPEAHARALDRYLVTILDHGLNASTFTARVIGSTQSDMKQAVLGAMGALSGPLHGGAPGPVLDMIDAIGSPDNADDWITGALERKERLMGFGHRIYRTRDPRADVLKAGLKLLGPDNPKVKLAEEIELAALAALKRAKPYRPLDTNVEFYTAVLLDAIGIDRALFTPLFATGRTPGWCAHVLEQQQTGKLIRPASHYVGPMPSESEPLT</sequence>
<name>A0A0M6ZYS6_9HYPH</name>
<dbReference type="GO" id="GO:0005829">
    <property type="term" value="C:cytosol"/>
    <property type="evidence" value="ECO:0007669"/>
    <property type="project" value="TreeGrafter"/>
</dbReference>
<dbReference type="InterPro" id="IPR016142">
    <property type="entry name" value="Citrate_synth-like_lrg_a-sub"/>
</dbReference>
<feature type="active site" evidence="6">
    <location>
        <position position="257"/>
    </location>
</feature>
<dbReference type="PIRSF" id="PIRSF001369">
    <property type="entry name" value="Citrate_synth"/>
    <property type="match status" value="1"/>
</dbReference>
<dbReference type="Gene3D" id="1.10.230.10">
    <property type="entry name" value="Cytochrome P450-Terp, domain 2"/>
    <property type="match status" value="1"/>
</dbReference>
<organism evidence="8 9">
    <name type="scientific">Roseibium album</name>
    <dbReference type="NCBI Taxonomy" id="311410"/>
    <lineage>
        <taxon>Bacteria</taxon>
        <taxon>Pseudomonadati</taxon>
        <taxon>Pseudomonadota</taxon>
        <taxon>Alphaproteobacteria</taxon>
        <taxon>Hyphomicrobiales</taxon>
        <taxon>Stappiaceae</taxon>
        <taxon>Roseibium</taxon>
    </lineage>
</organism>
<dbReference type="Gene3D" id="1.10.580.10">
    <property type="entry name" value="Citrate Synthase, domain 1"/>
    <property type="match status" value="1"/>
</dbReference>
<dbReference type="InterPro" id="IPR016143">
    <property type="entry name" value="Citrate_synth-like_sm_a-sub"/>
</dbReference>
<dbReference type="NCBIfam" id="NF009005">
    <property type="entry name" value="PRK12350.1"/>
    <property type="match status" value="1"/>
</dbReference>
<dbReference type="PANTHER" id="PTHR11739:SF23">
    <property type="entry name" value="CITRATE SYNTHASE 2-RELATED"/>
    <property type="match status" value="1"/>
</dbReference>
<evidence type="ECO:0000256" key="3">
    <source>
        <dbReference type="ARBA" id="ARBA00022679"/>
    </source>
</evidence>
<keyword evidence="3 5" id="KW-0808">Transferase</keyword>
<evidence type="ECO:0000256" key="1">
    <source>
        <dbReference type="ARBA" id="ARBA00004751"/>
    </source>
</evidence>
<dbReference type="SUPFAM" id="SSF48256">
    <property type="entry name" value="Citrate synthase"/>
    <property type="match status" value="1"/>
</dbReference>
<evidence type="ECO:0000256" key="2">
    <source>
        <dbReference type="ARBA" id="ARBA00010566"/>
    </source>
</evidence>
<keyword evidence="9" id="KW-1185">Reference proteome</keyword>
<dbReference type="CDD" id="cd06109">
    <property type="entry name" value="BsCS-I_like"/>
    <property type="match status" value="1"/>
</dbReference>
<comment type="similarity">
    <text evidence="2 5 7">Belongs to the citrate synthase family.</text>
</comment>
<proteinExistence type="inferred from homology"/>
<evidence type="ECO:0000256" key="6">
    <source>
        <dbReference type="PIRSR" id="PIRSR001369-1"/>
    </source>
</evidence>
<dbReference type="RefSeq" id="WP_055115424.1">
    <property type="nucleotide sequence ID" value="NZ_CXWA01000002.1"/>
</dbReference>
<dbReference type="GeneID" id="97668866"/>
<keyword evidence="8" id="KW-0012">Acyltransferase</keyword>
<evidence type="ECO:0000313" key="9">
    <source>
        <dbReference type="Proteomes" id="UP000049983"/>
    </source>
</evidence>
<dbReference type="InterPro" id="IPR036969">
    <property type="entry name" value="Citrate_synthase_sf"/>
</dbReference>
<dbReference type="EMBL" id="CXWC01000002">
    <property type="protein sequence ID" value="CTQ67366.1"/>
    <property type="molecule type" value="Genomic_DNA"/>
</dbReference>
<feature type="active site" evidence="6">
    <location>
        <position position="312"/>
    </location>
</feature>
<gene>
    <name evidence="8" type="primary">citA_1</name>
    <name evidence="8" type="ORF">LA5096_01445</name>
</gene>
<accession>A0A0M6ZYS6</accession>
<dbReference type="GO" id="GO:0006099">
    <property type="term" value="P:tricarboxylic acid cycle"/>
    <property type="evidence" value="ECO:0007669"/>
    <property type="project" value="UniProtKB-UniPathway"/>
</dbReference>
<dbReference type="AlphaFoldDB" id="A0A0M6ZYS6"/>
<protein>
    <recommendedName>
        <fullName evidence="5">Citrate synthase</fullName>
    </recommendedName>
</protein>
<dbReference type="PRINTS" id="PR00143">
    <property type="entry name" value="CITRTSNTHASE"/>
</dbReference>
<dbReference type="Pfam" id="PF00285">
    <property type="entry name" value="Citrate_synt"/>
    <property type="match status" value="1"/>
</dbReference>
<dbReference type="PANTHER" id="PTHR11739">
    <property type="entry name" value="CITRATE SYNTHASE"/>
    <property type="match status" value="1"/>
</dbReference>
<evidence type="ECO:0000313" key="8">
    <source>
        <dbReference type="EMBL" id="CTQ67366.1"/>
    </source>
</evidence>
<dbReference type="InterPro" id="IPR024176">
    <property type="entry name" value="Citrate_synthase_bac-typ"/>
</dbReference>